<dbReference type="Bgee" id="ENSG00000288623">
    <property type="expression patterns" value="Expressed in sural nerve and 81 other cell types or tissues"/>
</dbReference>
<sequence length="86" mass="9650">MKAENRCRRRPPPALNAMSLGPRRARSAPTAVAAEAPVDAAELPQRRRHRLRHGQEQRLQQLLRLFGQQQRATAAPLRLGGASRRV</sequence>
<organism evidence="2 3">
    <name type="scientific">Homo sapiens</name>
    <name type="common">Human</name>
    <dbReference type="NCBI Taxonomy" id="9606"/>
    <lineage>
        <taxon>Eukaryota</taxon>
        <taxon>Metazoa</taxon>
        <taxon>Chordata</taxon>
        <taxon>Craniata</taxon>
        <taxon>Vertebrata</taxon>
        <taxon>Euteleostomi</taxon>
        <taxon>Mammalia</taxon>
        <taxon>Eutheria</taxon>
        <taxon>Euarchontoglires</taxon>
        <taxon>Primates</taxon>
        <taxon>Haplorrhini</taxon>
        <taxon>Catarrhini</taxon>
        <taxon>Hominidae</taxon>
        <taxon>Homo</taxon>
    </lineage>
</organism>
<dbReference type="RefSeq" id="NP_001401824.1">
    <property type="nucleotide sequence ID" value="NM_001414895.1"/>
</dbReference>
<dbReference type="GeneCards" id="LOC128071547"/>
<dbReference type="MassIVE" id="A0A6Q8PGS0"/>
<dbReference type="KEGG" id="hsa:128071547"/>
<feature type="compositionally biased region" description="Low complexity" evidence="1">
    <location>
        <begin position="27"/>
        <end position="37"/>
    </location>
</feature>
<protein>
    <submittedName>
        <fullName evidence="2">Uncharacterized protein</fullName>
    </submittedName>
</protein>
<dbReference type="Proteomes" id="UP000005640">
    <property type="component" value="Chromosome 12"/>
</dbReference>
<reference evidence="2 3" key="2">
    <citation type="journal article" date="2004" name="Nature">
        <title>Finishing the euchromatic sequence of the human genome.</title>
        <authorList>
            <consortium name="International Human Genome Sequencing Consortium"/>
        </authorList>
    </citation>
    <scope>NUCLEOTIDE SEQUENCE [LARGE SCALE GENOMIC DNA]</scope>
</reference>
<accession>A0A6Q8PGS0</accession>
<dbReference type="GeneID" id="128071547"/>
<dbReference type="MANE-Select" id="ENST00000675818.1">
    <property type="protein sequence ID" value="ENSP00000502390.1"/>
    <property type="RefSeq nucleotide sequence ID" value="NM_001414895.1"/>
    <property type="RefSeq protein sequence ID" value="NP_001401824.1"/>
</dbReference>
<evidence type="ECO:0000256" key="1">
    <source>
        <dbReference type="SAM" id="MobiDB-lite"/>
    </source>
</evidence>
<dbReference type="Ensembl" id="ENST00000675818.1">
    <property type="protein sequence ID" value="ENSP00000502390.1"/>
    <property type="gene ID" value="ENSG00000288623.1"/>
</dbReference>
<keyword evidence="3" id="KW-1185">Reference proteome</keyword>
<dbReference type="SMR" id="A0A6Q8PGS0"/>
<dbReference type="EMBL" id="AC063943">
    <property type="status" value="NOT_ANNOTATED_CDS"/>
    <property type="molecule type" value="Genomic_DNA"/>
</dbReference>
<keyword evidence="4" id="KW-1267">Proteomics identification</keyword>
<evidence type="ECO:0000313" key="2">
    <source>
        <dbReference type="Ensembl" id="ENSP00000502390.1"/>
    </source>
</evidence>
<dbReference type="AlphaFoldDB" id="A0A6Q8PGS0"/>
<dbReference type="PeptideAtlas" id="A0A6Q8PGS0"/>
<name>A0A6Q8PGS0_HUMAN</name>
<reference evidence="2 3" key="1">
    <citation type="journal article" date="2001" name="Nature">
        <title>Initial sequencing and analysis of the human genome.</title>
        <authorList>
            <consortium name="International Human Genome Sequencing Consortium"/>
            <person name="Lander E.S."/>
            <person name="Linton L.M."/>
            <person name="Birren B."/>
            <person name="Nusbaum C."/>
            <person name="Zody M.C."/>
            <person name="Baldwin J."/>
            <person name="Devon K."/>
            <person name="Dewar K."/>
            <person name="Doyle M."/>
            <person name="FitzHugh W."/>
            <person name="Funke R."/>
            <person name="Gage D."/>
            <person name="Harris K."/>
            <person name="Heaford A."/>
            <person name="Howland J."/>
            <person name="Kann L."/>
            <person name="Lehoczky J."/>
            <person name="LeVine R."/>
            <person name="McEwan P."/>
            <person name="McKernan K."/>
            <person name="Meldrim J."/>
            <person name="Mesirov J.P."/>
            <person name="Miranda C."/>
            <person name="Morris W."/>
            <person name="Naylor J."/>
            <person name="Raymond C."/>
            <person name="Rosetti M."/>
            <person name="Santos R."/>
            <person name="Sheridan A."/>
            <person name="Sougnez C."/>
            <person name="Stange-Thomann N."/>
            <person name="Stojanovic N."/>
            <person name="Subramanian A."/>
            <person name="Wyman D."/>
            <person name="Rogers J."/>
            <person name="Sulston J."/>
            <person name="Ainscough R."/>
            <person name="Beck S."/>
            <person name="Bentley D."/>
            <person name="Burton J."/>
            <person name="Clee C."/>
            <person name="Carter N."/>
            <person name="Coulson A."/>
            <person name="Deadman R."/>
            <person name="Deloukas P."/>
            <person name="Dunham A."/>
            <person name="Dunham I."/>
            <person name="Durbin R."/>
            <person name="French L."/>
            <person name="Grafham D."/>
            <person name="Gregory S."/>
            <person name="Hubbard T."/>
            <person name="Humphray S."/>
            <person name="Hunt A."/>
            <person name="Jones M."/>
            <person name="Lloyd C."/>
            <person name="McMurray A."/>
            <person name="Matthews L."/>
            <person name="Mercer S."/>
            <person name="Milne S."/>
            <person name="Mullikin J.C."/>
            <person name="Mungall A."/>
            <person name="Plumb R."/>
            <person name="Ross M."/>
            <person name="Shownkeen R."/>
            <person name="Sims S."/>
            <person name="Waterston R.H."/>
            <person name="Wilson R.K."/>
            <person name="Hillier L.W."/>
            <person name="McPherson J.D."/>
            <person name="Marra M.A."/>
            <person name="Mardis E.R."/>
            <person name="Fulton L.A."/>
            <person name="Chinwalla A.T."/>
            <person name="Pepin K.H."/>
            <person name="Gish W.R."/>
            <person name="Chissoe S.L."/>
            <person name="Wendl M.C."/>
            <person name="Delehaunty K.D."/>
            <person name="Miner T.L."/>
            <person name="Delehaunty A."/>
            <person name="Kramer J.B."/>
            <person name="Cook L.L."/>
            <person name="Fulton R.S."/>
            <person name="Johnson D.L."/>
            <person name="Minx P.J."/>
            <person name="Clifton S.W."/>
            <person name="Hawkins T."/>
            <person name="Branscomb E."/>
            <person name="Predki P."/>
            <person name="Richardson P."/>
            <person name="Wenning S."/>
            <person name="Slezak T."/>
            <person name="Doggett N."/>
            <person name="Cheng J.F."/>
            <person name="Olsen A."/>
            <person name="Lucas S."/>
            <person name="Elkin C."/>
            <person name="Uberbacher E."/>
            <person name="Frazier M."/>
            <person name="Gibbs R.A."/>
            <person name="Muzny D.M."/>
            <person name="Scherer S.E."/>
            <person name="Bouck J.B."/>
            <person name="Sodergren E.J."/>
            <person name="Worley K.C."/>
            <person name="Rives C.M."/>
            <person name="Gorrell J.H."/>
            <person name="Metzker M.L."/>
            <person name="Naylor S.L."/>
            <person name="Kucherlapati R.S."/>
            <person name="Nelson D.L."/>
            <person name="Weinstock G.M."/>
            <person name="Sakaki Y."/>
            <person name="Fujiyama A."/>
            <person name="Hattori M."/>
            <person name="Yada T."/>
            <person name="Toyoda A."/>
            <person name="Itoh T."/>
            <person name="Kawagoe C."/>
            <person name="Watanabe H."/>
            <person name="Totoki Y."/>
            <person name="Taylor T."/>
            <person name="Weissenbach J."/>
            <person name="Heilig R."/>
            <person name="Saurin W."/>
            <person name="Artiguenave F."/>
            <person name="Brottier P."/>
            <person name="Bruls T."/>
            <person name="Pelletier E."/>
            <person name="Robert C."/>
            <person name="Wincker P."/>
            <person name="Smith D.R."/>
            <person name="Doucette-Stamm L."/>
            <person name="Rubenfield M."/>
            <person name="Weinstock K."/>
            <person name="Lee H.M."/>
            <person name="Dubois J."/>
            <person name="Rosenthal A."/>
            <person name="Platzer M."/>
            <person name="Nyakatura G."/>
            <person name="Taudien S."/>
            <person name="Rump A."/>
            <person name="Yang H."/>
            <person name="Yu J."/>
            <person name="Wang J."/>
            <person name="Huang G."/>
            <person name="Gu J."/>
            <person name="Hood L."/>
            <person name="Rowen L."/>
            <person name="Madan A."/>
            <person name="Qin S."/>
            <person name="Davis R.W."/>
            <person name="Federspiel N.A."/>
            <person name="Abola A.P."/>
            <person name="Proctor M.J."/>
            <person name="Myers R.M."/>
            <person name="Schmutz J."/>
            <person name="Dickson M."/>
            <person name="Grimwood J."/>
            <person name="Cox D.R."/>
            <person name="Olson M.V."/>
            <person name="Kaul R."/>
            <person name="Raymond C."/>
            <person name="Shimizu N."/>
            <person name="Kawasaki K."/>
            <person name="Minoshima S."/>
            <person name="Evans G.A."/>
            <person name="Athanasiou M."/>
            <person name="Schultz R."/>
            <person name="Roe B.A."/>
            <person name="Chen F."/>
            <person name="Pan H."/>
            <person name="Ramser J."/>
            <person name="Lehrach H."/>
            <person name="Reinhardt R."/>
            <person name="McCombie W.R."/>
            <person name="de la Bastide M."/>
            <person name="Dedhia N."/>
            <person name="Blocker H."/>
            <person name="Hornischer K."/>
            <person name="Nordsiek G."/>
            <person name="Agarwala R."/>
            <person name="Aravind L."/>
            <person name="Bailey J.A."/>
            <person name="Bateman A."/>
            <person name="Batzoglou S."/>
            <person name="Birney E."/>
            <person name="Bork P."/>
            <person name="Brown D.G."/>
            <person name="Burge C.B."/>
            <person name="Cerutti L."/>
            <person name="Chen H.C."/>
            <person name="Church D."/>
            <person name="Clamp M."/>
            <person name="Copley R.R."/>
            <person name="Doerks T."/>
            <person name="Eddy S.R."/>
            <person name="Eichler E.E."/>
            <person name="Furey T.S."/>
            <person name="Galagan J."/>
            <person name="Gilbert J.G."/>
            <person name="Harmon C."/>
            <person name="Hayashizaki Y."/>
            <person name="Haussler D."/>
            <person name="Hermjakob H."/>
            <person name="Hokamp K."/>
            <person name="Jang W."/>
            <person name="Johnson L.S."/>
            <person name="Jones T.A."/>
            <person name="Kasif S."/>
            <person name="Kaspryzk A."/>
            <person name="Kennedy S."/>
            <person name="Kent W.J."/>
            <person name="Kitts P."/>
            <person name="Koonin E.V."/>
            <person name="Korf I."/>
            <person name="Kulp D."/>
            <person name="Lancet D."/>
            <person name="Lowe T.M."/>
            <person name="McLysaght A."/>
            <person name="Mikkelsen T."/>
            <person name="Moran J.V."/>
            <person name="Mulder N."/>
            <person name="Pollara V.J."/>
            <person name="Ponting C.P."/>
            <person name="Schuler G."/>
            <person name="Schultz J."/>
            <person name="Slater G."/>
            <person name="Smit A.F."/>
            <person name="Stupka E."/>
            <person name="Szustakowski J."/>
            <person name="Thierry-Mieg D."/>
            <person name="Thierry-Mieg J."/>
            <person name="Wagner L."/>
            <person name="Wallis J."/>
            <person name="Wheeler R."/>
            <person name="Williams A."/>
            <person name="Wolf Y.I."/>
            <person name="Wolfe K.H."/>
            <person name="Yang S.P."/>
            <person name="Yeh R.F."/>
            <person name="Collins F."/>
            <person name="Guyer M.S."/>
            <person name="Peterson J."/>
            <person name="Felsenfeld A."/>
            <person name="Wetterstrand K.A."/>
            <person name="Patrinos A."/>
            <person name="Morgan M.J."/>
            <person name="de Jong P."/>
            <person name="Catanese J.J."/>
            <person name="Osoegawa K."/>
            <person name="Shizuya H."/>
            <person name="Choi S."/>
            <person name="Chen Y.J."/>
        </authorList>
    </citation>
    <scope>NUCLEOTIDE SEQUENCE [LARGE SCALE GENOMIC DNA]</scope>
</reference>
<gene>
    <name evidence="2" type="primary">LOC128071547</name>
</gene>
<reference evidence="2" key="4">
    <citation type="submission" date="2025-08" db="UniProtKB">
        <authorList>
            <consortium name="Ensembl"/>
        </authorList>
    </citation>
    <scope>IDENTIFICATION</scope>
</reference>
<evidence type="ECO:0007829" key="4">
    <source>
        <dbReference type="PeptideAtlas" id="A0A6Q8PGS0"/>
    </source>
</evidence>
<proteinExistence type="evidence at protein level"/>
<feature type="region of interest" description="Disordered" evidence="1">
    <location>
        <begin position="1"/>
        <end position="37"/>
    </location>
</feature>
<reference evidence="2" key="5">
    <citation type="submission" date="2025-09" db="UniProtKB">
        <authorList>
            <consortium name="Ensembl"/>
        </authorList>
    </citation>
    <scope>IDENTIFICATION</scope>
</reference>
<dbReference type="InParanoid" id="A0A6Q8PGS0"/>
<reference evidence="2 3" key="3">
    <citation type="journal article" date="2006" name="Nature">
        <title>The finished DNA sequence of human chromosome 12.</title>
        <authorList>
            <consortium name="Baylor College of Medicine Human Genome Sequencing Center Sequence Production Team"/>
            <person name="Scherer S.E."/>
            <person name="Muzny D.M."/>
            <person name="Buhay C.J."/>
            <person name="Chen R."/>
            <person name="Cree A."/>
            <person name="Ding Y."/>
            <person name="Dugan-Rocha S."/>
            <person name="Gill R."/>
            <person name="Gunaratne P."/>
            <person name="Harris R.A."/>
            <person name="Hawes A.C."/>
            <person name="Hernandez J."/>
            <person name="Hodgson A.V."/>
            <person name="Hume J."/>
            <person name="Jackson A."/>
            <person name="Khan Z.M."/>
            <person name="Kovar-Smith C."/>
            <person name="Lewis L.R."/>
            <person name="Lozado R.J."/>
            <person name="Metzker M.L."/>
            <person name="Milosavljevic A."/>
            <person name="Miner G.R."/>
            <person name="Montgomery K.T."/>
            <person name="Morgan M.B."/>
            <person name="Nazareth L.V."/>
            <person name="Scott G."/>
            <person name="Sodergren E."/>
            <person name="Song X.Z."/>
            <person name="Steffen D."/>
            <person name="Lovering R.C."/>
            <person name="Wheeler D.A."/>
            <person name="Worley K.C."/>
            <person name="Yuan Y."/>
            <person name="Zhang Z."/>
            <person name="Adams C.Q."/>
            <person name="Ansari-Lari M.A."/>
            <person name="Ayele M."/>
            <person name="Brown M.J."/>
            <person name="Chen G."/>
            <person name="Chen Z."/>
            <person name="Clerc-Blankenburg K.P."/>
            <person name="Davis C."/>
            <person name="Delgado O."/>
            <person name="Dinh H.H."/>
            <person name="Draper H."/>
            <person name="Gonzalez-Garay M.L."/>
            <person name="Havlak P."/>
            <person name="Jackson L.R."/>
            <person name="Jacob L.S."/>
            <person name="Kelly S.H."/>
            <person name="Li L."/>
            <person name="Li Z."/>
            <person name="Liu J."/>
            <person name="Liu W."/>
            <person name="Lu J."/>
            <person name="Maheshwari M."/>
            <person name="Nguyen B.V."/>
            <person name="Okwuonu G.O."/>
            <person name="Pasternak S."/>
            <person name="Perez L.M."/>
            <person name="Plopper F.J."/>
            <person name="Santibanez J."/>
            <person name="Shen H."/>
            <person name="Tabor P.E."/>
            <person name="Verduzco D."/>
            <person name="Waldron L."/>
            <person name="Wang Q."/>
            <person name="Williams G.A."/>
            <person name="Zhang J."/>
            <person name="Zhou J."/>
            <person name="Allen C.C."/>
            <person name="Amin A.G."/>
            <person name="Anyalebechi V."/>
            <person name="Bailey M."/>
            <person name="Barbaria J.A."/>
            <person name="Bimage K.E."/>
            <person name="Bryant N.P."/>
            <person name="Burch P.E."/>
            <person name="Burkett C.E."/>
            <person name="Burrell K.L."/>
            <person name="Calderon E."/>
            <person name="Cardenas V."/>
            <person name="Carter K."/>
            <person name="Casias K."/>
            <person name="Cavazos I."/>
            <person name="Cavazos S.R."/>
            <person name="Ceasar H."/>
            <person name="Chacko J."/>
            <person name="Chan S.N."/>
            <person name="Chavez D."/>
            <person name="Christopoulos C."/>
            <person name="Chu J."/>
            <person name="Cockrell R."/>
            <person name="Cox C.D."/>
            <person name="Dang M."/>
            <person name="Dathorne S.R."/>
            <person name="David R."/>
            <person name="Davis C.M."/>
            <person name="Davy-Carroll L."/>
            <person name="Deshazo D.R."/>
            <person name="Donlin J.E."/>
            <person name="D'Souza L."/>
            <person name="Eaves K.A."/>
            <person name="Egan A."/>
            <person name="Emery-Cohen A.J."/>
            <person name="Escotto M."/>
            <person name="Flagg N."/>
            <person name="Forbes L.D."/>
            <person name="Gabisi A.M."/>
            <person name="Garza M."/>
            <person name="Hamilton C."/>
            <person name="Henderson N."/>
            <person name="Hernandez O."/>
            <person name="Hines S."/>
            <person name="Hogues M.E."/>
            <person name="Huang M."/>
            <person name="Idlebird D.G."/>
            <person name="Johnson R."/>
            <person name="Jolivet A."/>
            <person name="Jones S."/>
            <person name="Kagan R."/>
            <person name="King L.M."/>
            <person name="Leal B."/>
            <person name="Lebow H."/>
            <person name="Lee S."/>
            <person name="LeVan J.M."/>
            <person name="Lewis L.C."/>
            <person name="London P."/>
            <person name="Lorensuhewa L.M."/>
            <person name="Loulseged H."/>
            <person name="Lovett D.A."/>
            <person name="Lucier A."/>
            <person name="Lucier R.L."/>
            <person name="Ma J."/>
            <person name="Madu R.C."/>
            <person name="Mapua P."/>
            <person name="Martindale A.D."/>
            <person name="Martinez E."/>
            <person name="Massey E."/>
            <person name="Mawhiney S."/>
            <person name="Meador M.G."/>
            <person name="Mendez S."/>
            <person name="Mercado C."/>
            <person name="Mercado I.C."/>
            <person name="Merritt C.E."/>
            <person name="Miner Z.L."/>
            <person name="Minja E."/>
            <person name="Mitchell T."/>
            <person name="Mohabbat F."/>
            <person name="Mohabbat K."/>
            <person name="Montgomery B."/>
            <person name="Moore N."/>
            <person name="Morris S."/>
            <person name="Munidasa M."/>
            <person name="Ngo R.N."/>
            <person name="Nguyen N.B."/>
            <person name="Nickerson E."/>
            <person name="Nwaokelemeh O.O."/>
            <person name="Nwokenkwo S."/>
            <person name="Obregon M."/>
            <person name="Oguh M."/>
            <person name="Oragunye N."/>
            <person name="Oviedo R.J."/>
            <person name="Parish B.J."/>
            <person name="Parker D.N."/>
            <person name="Parrish J."/>
            <person name="Parks K.L."/>
            <person name="Paul H.A."/>
            <person name="Payton B.A."/>
            <person name="Perez A."/>
            <person name="Perrin W."/>
            <person name="Pickens A."/>
            <person name="Primus E.L."/>
            <person name="Pu L.L."/>
            <person name="Puazo M."/>
            <person name="Quiles M.M."/>
            <person name="Quiroz J.B."/>
            <person name="Rabata D."/>
            <person name="Reeves K."/>
            <person name="Ruiz S.J."/>
            <person name="Shao H."/>
            <person name="Sisson I."/>
            <person name="Sonaike T."/>
            <person name="Sorelle R.P."/>
            <person name="Sutton A.E."/>
            <person name="Svatek A.F."/>
            <person name="Svetz L.A."/>
            <person name="Tamerisa K.S."/>
            <person name="Taylor T.R."/>
            <person name="Teague B."/>
            <person name="Thomas N."/>
            <person name="Thorn R.D."/>
            <person name="Trejos Z.Y."/>
            <person name="Trevino B.K."/>
            <person name="Ukegbu O.N."/>
            <person name="Urban J.B."/>
            <person name="Vasquez L.I."/>
            <person name="Vera V.A."/>
            <person name="Villasana D.M."/>
            <person name="Wang L."/>
            <person name="Ward-Moore S."/>
            <person name="Warren J.T."/>
            <person name="Wei X."/>
            <person name="White F."/>
            <person name="Williamson A.L."/>
            <person name="Wleczyk R."/>
            <person name="Wooden H.S."/>
            <person name="Wooden S.H."/>
            <person name="Yen J."/>
            <person name="Yoon L."/>
            <person name="Yoon V."/>
            <person name="Zorrilla S.E."/>
            <person name="Nelson D."/>
            <person name="Kucherlapati R."/>
            <person name="Weinstock G."/>
            <person name="Gibbs R.A."/>
            <person name="null."/>
        </authorList>
    </citation>
    <scope>NUCLEOTIDE SEQUENCE [LARGE SCALE GENOMIC DNA]</scope>
</reference>
<evidence type="ECO:0000313" key="3">
    <source>
        <dbReference type="Proteomes" id="UP000005640"/>
    </source>
</evidence>